<dbReference type="InterPro" id="IPR025668">
    <property type="entry name" value="Tnp_DDE_dom"/>
</dbReference>
<evidence type="ECO:0000256" key="1">
    <source>
        <dbReference type="SAM" id="MobiDB-lite"/>
    </source>
</evidence>
<feature type="domain" description="Transposase DDE" evidence="2">
    <location>
        <begin position="135"/>
        <end position="196"/>
    </location>
</feature>
<keyword evidence="4" id="KW-1185">Reference proteome</keyword>
<evidence type="ECO:0000313" key="3">
    <source>
        <dbReference type="EMBL" id="KAA5608614.1"/>
    </source>
</evidence>
<comment type="caution">
    <text evidence="3">The sequence shown here is derived from an EMBL/GenBank/DDBJ whole genome shotgun (WGS) entry which is preliminary data.</text>
</comment>
<proteinExistence type="predicted"/>
<dbReference type="OrthoDB" id="9798237at2"/>
<organism evidence="3 4">
    <name type="scientific">Rhodovastum atsumiense</name>
    <dbReference type="NCBI Taxonomy" id="504468"/>
    <lineage>
        <taxon>Bacteria</taxon>
        <taxon>Pseudomonadati</taxon>
        <taxon>Pseudomonadota</taxon>
        <taxon>Alphaproteobacteria</taxon>
        <taxon>Acetobacterales</taxon>
        <taxon>Acetobacteraceae</taxon>
        <taxon>Rhodovastum</taxon>
    </lineage>
</organism>
<evidence type="ECO:0000259" key="2">
    <source>
        <dbReference type="Pfam" id="PF13586"/>
    </source>
</evidence>
<name>A0A5M6IK17_9PROT</name>
<gene>
    <name evidence="3" type="ORF">F1189_28250</name>
</gene>
<dbReference type="EMBL" id="VWPK01000075">
    <property type="protein sequence ID" value="KAA5608614.1"/>
    <property type="molecule type" value="Genomic_DNA"/>
</dbReference>
<dbReference type="Pfam" id="PF13586">
    <property type="entry name" value="DDE_Tnp_1_2"/>
    <property type="match status" value="1"/>
</dbReference>
<accession>A0A5M6IK17</accession>
<sequence length="234" mass="24871">MGVSGVVAGGSESSSAGKGGKGFGHGNSAAGYVQSGRLSGGRTQKCGFARIPEREAAGCRHGFASLPQSRAEQWRFGRPQGLQQNPRGGFGTKACVIADASGRAIGFVLAPGQAHELPLAPLLLTCLTVLPLWIVADRGYASHAFRELIWNLGARPAIPAKRNEAPVACPPWIYTNRNRVERLWARFRPRLAMPRRSPGFAISITSVPWSSLSAPASTSRTTHATRAILPRIAP</sequence>
<feature type="compositionally biased region" description="Low complexity" evidence="1">
    <location>
        <begin position="1"/>
        <end position="16"/>
    </location>
</feature>
<evidence type="ECO:0000313" key="4">
    <source>
        <dbReference type="Proteomes" id="UP000325255"/>
    </source>
</evidence>
<feature type="region of interest" description="Disordered" evidence="1">
    <location>
        <begin position="1"/>
        <end position="22"/>
    </location>
</feature>
<protein>
    <submittedName>
        <fullName evidence="3">Transposase</fullName>
    </submittedName>
</protein>
<reference evidence="3 4" key="1">
    <citation type="submission" date="2019-09" db="EMBL/GenBank/DDBJ databases">
        <title>Genome sequence of Rhodovastum atsumiense, a diverse member of the Acetobacteraceae family of non-sulfur purple photosynthetic bacteria.</title>
        <authorList>
            <person name="Meyer T."/>
            <person name="Kyndt J."/>
        </authorList>
    </citation>
    <scope>NUCLEOTIDE SEQUENCE [LARGE SCALE GENOMIC DNA]</scope>
    <source>
        <strain evidence="3 4">DSM 21279</strain>
    </source>
</reference>
<dbReference type="Proteomes" id="UP000325255">
    <property type="component" value="Unassembled WGS sequence"/>
</dbReference>
<dbReference type="AlphaFoldDB" id="A0A5M6IK17"/>